<keyword evidence="2" id="KW-0238">DNA-binding</keyword>
<evidence type="ECO:0000256" key="2">
    <source>
        <dbReference type="ARBA" id="ARBA00023125"/>
    </source>
</evidence>
<evidence type="ECO:0000256" key="1">
    <source>
        <dbReference type="ARBA" id="ARBA00023015"/>
    </source>
</evidence>
<organism evidence="6">
    <name type="scientific">Cupriavidus necator</name>
    <name type="common">Alcaligenes eutrophus</name>
    <name type="synonym">Ralstonia eutropha</name>
    <dbReference type="NCBI Taxonomy" id="106590"/>
    <lineage>
        <taxon>Bacteria</taxon>
        <taxon>Pseudomonadati</taxon>
        <taxon>Pseudomonadota</taxon>
        <taxon>Betaproteobacteria</taxon>
        <taxon>Burkholderiales</taxon>
        <taxon>Burkholderiaceae</taxon>
        <taxon>Cupriavidus</taxon>
    </lineage>
</organism>
<dbReference type="InterPro" id="IPR005471">
    <property type="entry name" value="Tscrpt_reg_IclR_N"/>
</dbReference>
<dbReference type="PANTHER" id="PTHR30136:SF35">
    <property type="entry name" value="HTH-TYPE TRANSCRIPTIONAL REGULATOR RV1719"/>
    <property type="match status" value="1"/>
</dbReference>
<dbReference type="InterPro" id="IPR036388">
    <property type="entry name" value="WH-like_DNA-bd_sf"/>
</dbReference>
<dbReference type="AlphaFoldDB" id="A0A1K0J3D9"/>
<keyword evidence="3" id="KW-0804">Transcription</keyword>
<accession>A0A1K0J3D9</accession>
<sequence length="246" mass="27208">MERGMVKSATRVFDLLELFEKERRPLRAVEIVAMLHLPQSSVSMLLQTLVARGYMEFDAETREYCPSVRVSFLNEWATRRQGPGNTVRDAMRRLSSETGETVLLGRRSGIMLQYLSVVESQYALRLAVSSGTLRPMHRAAIGIMLLSKMDDDDIGRLLRRYNAEHAKDGAPPATPAEVMRAVESARERGYYESASLATAGAGVIATLLATPIRGQWMGIGVGGPVARLHERRKKLVTAVLAVGKDH</sequence>
<evidence type="ECO:0000259" key="4">
    <source>
        <dbReference type="PROSITE" id="PS51077"/>
    </source>
</evidence>
<feature type="domain" description="IclR-ED" evidence="5">
    <location>
        <begin position="69"/>
        <end position="246"/>
    </location>
</feature>
<dbReference type="InterPro" id="IPR029016">
    <property type="entry name" value="GAF-like_dom_sf"/>
</dbReference>
<dbReference type="GO" id="GO:0003700">
    <property type="term" value="F:DNA-binding transcription factor activity"/>
    <property type="evidence" value="ECO:0007669"/>
    <property type="project" value="TreeGrafter"/>
</dbReference>
<dbReference type="Pfam" id="PF01614">
    <property type="entry name" value="IclR_C"/>
    <property type="match status" value="1"/>
</dbReference>
<evidence type="ECO:0000259" key="5">
    <source>
        <dbReference type="PROSITE" id="PS51078"/>
    </source>
</evidence>
<dbReference type="SUPFAM" id="SSF46785">
    <property type="entry name" value="Winged helix' DNA-binding domain"/>
    <property type="match status" value="1"/>
</dbReference>
<dbReference type="SUPFAM" id="SSF55781">
    <property type="entry name" value="GAF domain-like"/>
    <property type="match status" value="1"/>
</dbReference>
<dbReference type="PROSITE" id="PS51077">
    <property type="entry name" value="HTH_ICLR"/>
    <property type="match status" value="1"/>
</dbReference>
<dbReference type="InterPro" id="IPR014757">
    <property type="entry name" value="Tscrpt_reg_IclR_C"/>
</dbReference>
<evidence type="ECO:0000313" key="6">
    <source>
        <dbReference type="EMBL" id="SCV00249.1"/>
    </source>
</evidence>
<dbReference type="PROSITE" id="PS51078">
    <property type="entry name" value="ICLR_ED"/>
    <property type="match status" value="1"/>
</dbReference>
<name>A0A1K0J3D9_CUPNE</name>
<gene>
    <name evidence="6" type="ORF">CNECB9_70009</name>
</gene>
<protein>
    <submittedName>
        <fullName evidence="6">Putative transcriptional regulator, IclR</fullName>
    </submittedName>
</protein>
<dbReference type="Gene3D" id="3.30.450.40">
    <property type="match status" value="1"/>
</dbReference>
<proteinExistence type="predicted"/>
<reference evidence="6" key="1">
    <citation type="submission" date="2016-09" db="EMBL/GenBank/DDBJ databases">
        <authorList>
            <person name="Capua I."/>
            <person name="De Benedictis P."/>
            <person name="Joannis T."/>
            <person name="Lombin L.H."/>
            <person name="Cattoli G."/>
        </authorList>
    </citation>
    <scope>NUCLEOTIDE SEQUENCE</scope>
    <source>
        <strain evidence="6">B9</strain>
    </source>
</reference>
<dbReference type="Pfam" id="PF09339">
    <property type="entry name" value="HTH_IclR"/>
    <property type="match status" value="1"/>
</dbReference>
<dbReference type="EMBL" id="FMSH01000518">
    <property type="protein sequence ID" value="SCV00249.1"/>
    <property type="molecule type" value="Genomic_DNA"/>
</dbReference>
<dbReference type="InterPro" id="IPR036390">
    <property type="entry name" value="WH_DNA-bd_sf"/>
</dbReference>
<keyword evidence="1" id="KW-0805">Transcription regulation</keyword>
<feature type="domain" description="HTH iclR-type" evidence="4">
    <location>
        <begin position="6"/>
        <end position="68"/>
    </location>
</feature>
<dbReference type="SMART" id="SM00346">
    <property type="entry name" value="HTH_ICLR"/>
    <property type="match status" value="1"/>
</dbReference>
<dbReference type="GO" id="GO:0003677">
    <property type="term" value="F:DNA binding"/>
    <property type="evidence" value="ECO:0007669"/>
    <property type="project" value="UniProtKB-KW"/>
</dbReference>
<dbReference type="Gene3D" id="1.10.10.10">
    <property type="entry name" value="Winged helix-like DNA-binding domain superfamily/Winged helix DNA-binding domain"/>
    <property type="match status" value="1"/>
</dbReference>
<dbReference type="GO" id="GO:0045892">
    <property type="term" value="P:negative regulation of DNA-templated transcription"/>
    <property type="evidence" value="ECO:0007669"/>
    <property type="project" value="TreeGrafter"/>
</dbReference>
<evidence type="ECO:0000256" key="3">
    <source>
        <dbReference type="ARBA" id="ARBA00023163"/>
    </source>
</evidence>
<dbReference type="InterPro" id="IPR050707">
    <property type="entry name" value="HTH_MetabolicPath_Reg"/>
</dbReference>
<dbReference type="PANTHER" id="PTHR30136">
    <property type="entry name" value="HELIX-TURN-HELIX TRANSCRIPTIONAL REGULATOR, ICLR FAMILY"/>
    <property type="match status" value="1"/>
</dbReference>